<name>A0A1J7ITK2_9PEZI</name>
<evidence type="ECO:0000313" key="2">
    <source>
        <dbReference type="Proteomes" id="UP000182658"/>
    </source>
</evidence>
<dbReference type="AlphaFoldDB" id="A0A1J7ITK2"/>
<sequence length="258" mass="29764">MAQNPPRLPLGPRGVNALDRRVNPREALCYLRRQLWDNIIDRRAPERVDNECNFLLECVLQNDYLAGELIAKWNWSLQTDPLVQCEIFRWRLDWMKDWKSPPYGVGRDTALLPAAWNRIAWVLNEGTYPVDKLAPHAASIINLDPDIVCSGEVWKNLSQLGSQDPIDARSCSVIRKYTSNKASRLRTPRSRKIQHPAWAAPRMDTADPLRFLPSRRPESHPVYKETLLTPFAQTWKGRYMPSGIRKPTFPTQAEISRV</sequence>
<gene>
    <name evidence="1" type="ORF">CONLIGDRAFT_691755</name>
</gene>
<organism evidence="1 2">
    <name type="scientific">Coniochaeta ligniaria NRRL 30616</name>
    <dbReference type="NCBI Taxonomy" id="1408157"/>
    <lineage>
        <taxon>Eukaryota</taxon>
        <taxon>Fungi</taxon>
        <taxon>Dikarya</taxon>
        <taxon>Ascomycota</taxon>
        <taxon>Pezizomycotina</taxon>
        <taxon>Sordariomycetes</taxon>
        <taxon>Sordariomycetidae</taxon>
        <taxon>Coniochaetales</taxon>
        <taxon>Coniochaetaceae</taxon>
        <taxon>Coniochaeta</taxon>
    </lineage>
</organism>
<proteinExistence type="predicted"/>
<evidence type="ECO:0000313" key="1">
    <source>
        <dbReference type="EMBL" id="OIW24433.1"/>
    </source>
</evidence>
<protein>
    <submittedName>
        <fullName evidence="1">Uncharacterized protein</fullName>
    </submittedName>
</protein>
<dbReference type="EMBL" id="KV875103">
    <property type="protein sequence ID" value="OIW24433.1"/>
    <property type="molecule type" value="Genomic_DNA"/>
</dbReference>
<dbReference type="Proteomes" id="UP000182658">
    <property type="component" value="Unassembled WGS sequence"/>
</dbReference>
<keyword evidence="2" id="KW-1185">Reference proteome</keyword>
<dbReference type="OrthoDB" id="10550608at2759"/>
<dbReference type="InParanoid" id="A0A1J7ITK2"/>
<reference evidence="1 2" key="1">
    <citation type="submission" date="2016-10" db="EMBL/GenBank/DDBJ databases">
        <title>Draft genome sequence of Coniochaeta ligniaria NRRL30616, a lignocellulolytic fungus for bioabatement of inhibitors in plant biomass hydrolysates.</title>
        <authorList>
            <consortium name="DOE Joint Genome Institute"/>
            <person name="Jimenez D.J."/>
            <person name="Hector R.E."/>
            <person name="Riley R."/>
            <person name="Sun H."/>
            <person name="Grigoriev I.V."/>
            <person name="Van Elsas J.D."/>
            <person name="Nichols N.N."/>
        </authorList>
    </citation>
    <scope>NUCLEOTIDE SEQUENCE [LARGE SCALE GENOMIC DNA]</scope>
    <source>
        <strain evidence="1 2">NRRL 30616</strain>
    </source>
</reference>
<accession>A0A1J7ITK2</accession>